<dbReference type="EMBL" id="FOKJ01000188">
    <property type="protein sequence ID" value="SFB65209.1"/>
    <property type="molecule type" value="Genomic_DNA"/>
</dbReference>
<name>A0A1I1CR51_9GAMM</name>
<protein>
    <submittedName>
        <fullName evidence="2">Uncharacterized protein</fullName>
    </submittedName>
</protein>
<evidence type="ECO:0000313" key="2">
    <source>
        <dbReference type="EMBL" id="SFB65209.1"/>
    </source>
</evidence>
<feature type="region of interest" description="Disordered" evidence="1">
    <location>
        <begin position="153"/>
        <end position="178"/>
    </location>
</feature>
<organism evidence="2 3">
    <name type="scientific">Azotobacter beijerinckii</name>
    <dbReference type="NCBI Taxonomy" id="170623"/>
    <lineage>
        <taxon>Bacteria</taxon>
        <taxon>Pseudomonadati</taxon>
        <taxon>Pseudomonadota</taxon>
        <taxon>Gammaproteobacteria</taxon>
        <taxon>Pseudomonadales</taxon>
        <taxon>Pseudomonadaceae</taxon>
        <taxon>Azotobacter</taxon>
    </lineage>
</organism>
<accession>A0A1I1CR51</accession>
<evidence type="ECO:0000256" key="1">
    <source>
        <dbReference type="SAM" id="MobiDB-lite"/>
    </source>
</evidence>
<comment type="caution">
    <text evidence="2">The sequence shown here is derived from an EMBL/GenBank/DDBJ whole genome shotgun (WGS) entry which is preliminary data.</text>
</comment>
<reference evidence="2 3" key="1">
    <citation type="submission" date="2016-10" db="EMBL/GenBank/DDBJ databases">
        <authorList>
            <person name="Varghese N."/>
            <person name="Submissions S."/>
        </authorList>
    </citation>
    <scope>NUCLEOTIDE SEQUENCE [LARGE SCALE GENOMIC DNA]</scope>
    <source>
        <strain evidence="2 3">DSM 282</strain>
    </source>
</reference>
<sequence length="206" mass="22099">MSRGSSGIPQAAERTAEKTALPTSSPNAIPPIQPVARNRLSRSCARVIPRRYDRRRSHQLFASQASSSATNQCMIRHCGAAPSTHKAMPTTTNVEAKAASFGQDRSATRPLHEDTGGRKCALANALTSRIPQAPKAGAAGLSGGAFPKRCLPDPASRASQTRAIGWPPGPTRNTPALHSNQRRNTMATGRCGLLQQRQQWMVWTVD</sequence>
<feature type="region of interest" description="Disordered" evidence="1">
    <location>
        <begin position="1"/>
        <end position="32"/>
    </location>
</feature>
<proteinExistence type="predicted"/>
<dbReference type="Proteomes" id="UP000198861">
    <property type="component" value="Unassembled WGS sequence"/>
</dbReference>
<gene>
    <name evidence="2" type="ORF">SAMN04244571_04784</name>
</gene>
<keyword evidence="3" id="KW-1185">Reference proteome</keyword>
<evidence type="ECO:0000313" key="3">
    <source>
        <dbReference type="Proteomes" id="UP000198861"/>
    </source>
</evidence>